<protein>
    <submittedName>
        <fullName evidence="6">Transcriptional regulator, LysR family</fullName>
    </submittedName>
</protein>
<dbReference type="Gene3D" id="3.40.190.10">
    <property type="entry name" value="Periplasmic binding protein-like II"/>
    <property type="match status" value="2"/>
</dbReference>
<evidence type="ECO:0000256" key="4">
    <source>
        <dbReference type="ARBA" id="ARBA00023163"/>
    </source>
</evidence>
<dbReference type="PANTHER" id="PTHR30346:SF0">
    <property type="entry name" value="HCA OPERON TRANSCRIPTIONAL ACTIVATOR HCAR"/>
    <property type="match status" value="1"/>
</dbReference>
<dbReference type="Pfam" id="PF00126">
    <property type="entry name" value="HTH_1"/>
    <property type="match status" value="1"/>
</dbReference>
<keyword evidence="4" id="KW-0804">Transcription</keyword>
<name>B0SV74_CAUSK</name>
<dbReference type="PANTHER" id="PTHR30346">
    <property type="entry name" value="TRANSCRIPTIONAL DUAL REGULATOR HCAR-RELATED"/>
    <property type="match status" value="1"/>
</dbReference>
<evidence type="ECO:0000256" key="2">
    <source>
        <dbReference type="ARBA" id="ARBA00023015"/>
    </source>
</evidence>
<dbReference type="InterPro" id="IPR000847">
    <property type="entry name" value="LysR_HTH_N"/>
</dbReference>
<feature type="domain" description="HTH lysR-type" evidence="5">
    <location>
        <begin position="21"/>
        <end position="78"/>
    </location>
</feature>
<dbReference type="STRING" id="366602.Caul_3838"/>
<dbReference type="InterPro" id="IPR036388">
    <property type="entry name" value="WH-like_DNA-bd_sf"/>
</dbReference>
<dbReference type="KEGG" id="cak:Caul_3838"/>
<dbReference type="GO" id="GO:0003677">
    <property type="term" value="F:DNA binding"/>
    <property type="evidence" value="ECO:0007669"/>
    <property type="project" value="UniProtKB-KW"/>
</dbReference>
<dbReference type="PRINTS" id="PR00039">
    <property type="entry name" value="HTHLYSR"/>
</dbReference>
<accession>B0SV74</accession>
<dbReference type="PROSITE" id="PS50931">
    <property type="entry name" value="HTH_LYSR"/>
    <property type="match status" value="1"/>
</dbReference>
<keyword evidence="2" id="KW-0805">Transcription regulation</keyword>
<evidence type="ECO:0000313" key="6">
    <source>
        <dbReference type="EMBL" id="ABZ72964.1"/>
    </source>
</evidence>
<dbReference type="HOGENOM" id="CLU_039613_6_4_5"/>
<organism evidence="6">
    <name type="scientific">Caulobacter sp. (strain K31)</name>
    <dbReference type="NCBI Taxonomy" id="366602"/>
    <lineage>
        <taxon>Bacteria</taxon>
        <taxon>Pseudomonadati</taxon>
        <taxon>Pseudomonadota</taxon>
        <taxon>Alphaproteobacteria</taxon>
        <taxon>Caulobacterales</taxon>
        <taxon>Caulobacteraceae</taxon>
        <taxon>Caulobacter</taxon>
    </lineage>
</organism>
<dbReference type="SUPFAM" id="SSF46785">
    <property type="entry name" value="Winged helix' DNA-binding domain"/>
    <property type="match status" value="1"/>
</dbReference>
<dbReference type="CDD" id="cd08414">
    <property type="entry name" value="PBP2_LTTR_aromatics_like"/>
    <property type="match status" value="1"/>
</dbReference>
<dbReference type="SUPFAM" id="SSF53850">
    <property type="entry name" value="Periplasmic binding protein-like II"/>
    <property type="match status" value="1"/>
</dbReference>
<evidence type="ECO:0000256" key="1">
    <source>
        <dbReference type="ARBA" id="ARBA00009437"/>
    </source>
</evidence>
<dbReference type="eggNOG" id="COG0583">
    <property type="taxonomic scope" value="Bacteria"/>
</dbReference>
<dbReference type="InterPro" id="IPR036390">
    <property type="entry name" value="WH_DNA-bd_sf"/>
</dbReference>
<sequence>MPLPRWHRQWGLEKFMPDIALDLRYLRYAIIVAEHGSLRRAAEAMNISQSTVTRRIQLLERRLGAPLFERSRSGTRLTYAGENFIRDAKVGASHLHQAINDLTHTQRGNRGELRIGLMASLASGFLSELLGTFRKRFPSVDVKLEEASSQSNAAGVLSGRLDAAFISGAPELPGCETRCLWSERIFLALPAQHPLAARQNIAWEEVRDETFLVGAEGPGPEIEDYLVRRLSDLGFRPKILVQKVGRDNLLNMVAKGFGMTLTTDSTLGTSYVGISFVSVGDATECVRSSAVWLIGSQNPALRRLLDLCEVMTSRPIRQRNELSDPAP</sequence>
<evidence type="ECO:0000256" key="3">
    <source>
        <dbReference type="ARBA" id="ARBA00023125"/>
    </source>
</evidence>
<evidence type="ECO:0000259" key="5">
    <source>
        <dbReference type="PROSITE" id="PS50931"/>
    </source>
</evidence>
<dbReference type="FunFam" id="1.10.10.10:FF:000001">
    <property type="entry name" value="LysR family transcriptional regulator"/>
    <property type="match status" value="1"/>
</dbReference>
<dbReference type="GO" id="GO:0003700">
    <property type="term" value="F:DNA-binding transcription factor activity"/>
    <property type="evidence" value="ECO:0007669"/>
    <property type="project" value="InterPro"/>
</dbReference>
<dbReference type="EMBL" id="CP000927">
    <property type="protein sequence ID" value="ABZ72964.1"/>
    <property type="molecule type" value="Genomic_DNA"/>
</dbReference>
<dbReference type="GO" id="GO:0032993">
    <property type="term" value="C:protein-DNA complex"/>
    <property type="evidence" value="ECO:0007669"/>
    <property type="project" value="TreeGrafter"/>
</dbReference>
<dbReference type="Gene3D" id="1.10.10.10">
    <property type="entry name" value="Winged helix-like DNA-binding domain superfamily/Winged helix DNA-binding domain"/>
    <property type="match status" value="1"/>
</dbReference>
<proteinExistence type="inferred from homology"/>
<gene>
    <name evidence="6" type="ordered locus">Caul_3838</name>
</gene>
<dbReference type="InterPro" id="IPR005119">
    <property type="entry name" value="LysR_subst-bd"/>
</dbReference>
<comment type="similarity">
    <text evidence="1">Belongs to the LysR transcriptional regulatory family.</text>
</comment>
<reference evidence="6" key="1">
    <citation type="submission" date="2008-01" db="EMBL/GenBank/DDBJ databases">
        <title>Complete sequence of chromosome of Caulobacter sp. K31.</title>
        <authorList>
            <consortium name="US DOE Joint Genome Institute"/>
            <person name="Copeland A."/>
            <person name="Lucas S."/>
            <person name="Lapidus A."/>
            <person name="Barry K."/>
            <person name="Glavina del Rio T."/>
            <person name="Dalin E."/>
            <person name="Tice H."/>
            <person name="Pitluck S."/>
            <person name="Bruce D."/>
            <person name="Goodwin L."/>
            <person name="Thompson L.S."/>
            <person name="Brettin T."/>
            <person name="Detter J.C."/>
            <person name="Han C."/>
            <person name="Schmutz J."/>
            <person name="Larimer F."/>
            <person name="Land M."/>
            <person name="Hauser L."/>
            <person name="Kyrpides N."/>
            <person name="Kim E."/>
            <person name="Stephens C."/>
            <person name="Richardson P."/>
        </authorList>
    </citation>
    <scope>NUCLEOTIDE SEQUENCE [LARGE SCALE GENOMIC DNA]</scope>
    <source>
        <strain evidence="6">K31</strain>
    </source>
</reference>
<dbReference type="Pfam" id="PF03466">
    <property type="entry name" value="LysR_substrate"/>
    <property type="match status" value="1"/>
</dbReference>
<dbReference type="AlphaFoldDB" id="B0SV74"/>
<keyword evidence="3" id="KW-0238">DNA-binding</keyword>